<sequence>MENMYTVAMRMPFNEAVRLTKESLAAHGFGILSDSDLAAQLGTDAPAGLGDYRILGACDTSLMGEALALDPAAGTILPCNVVVRQERNDPVTVVEAMSPQTLFGRAAEQQLQDVAAQTSRGLEAAMSTLRASAGPA</sequence>
<dbReference type="EMBL" id="LN483072">
    <property type="protein sequence ID" value="CEA09556.1"/>
    <property type="molecule type" value="Genomic_DNA"/>
</dbReference>
<dbReference type="Gene3D" id="3.30.310.70">
    <property type="entry name" value="TT1751-like domain"/>
    <property type="match status" value="1"/>
</dbReference>
<evidence type="ECO:0000259" key="1">
    <source>
        <dbReference type="Pfam" id="PF03625"/>
    </source>
</evidence>
<accession>A0A078MXJ1</accession>
<dbReference type="PIRSF" id="PIRSF021774">
    <property type="entry name" value="UCP021774"/>
    <property type="match status" value="1"/>
</dbReference>
<dbReference type="Pfam" id="PF03625">
    <property type="entry name" value="DUF302"/>
    <property type="match status" value="1"/>
</dbReference>
<dbReference type="CDD" id="cd14797">
    <property type="entry name" value="DUF302"/>
    <property type="match status" value="1"/>
</dbReference>
<name>A0A078MXJ1_9MICC</name>
<gene>
    <name evidence="2" type="ORF">BN1051_02927</name>
</gene>
<dbReference type="PANTHER" id="PTHR38342">
    <property type="entry name" value="SLR5037 PROTEIN"/>
    <property type="match status" value="1"/>
</dbReference>
<proteinExistence type="predicted"/>
<reference evidence="2" key="1">
    <citation type="submission" date="2014-07" db="EMBL/GenBank/DDBJ databases">
        <authorList>
            <person name="Urmite Genomes Urmite Genomes"/>
        </authorList>
    </citation>
    <scope>NUCLEOTIDE SEQUENCE</scope>
    <source>
        <strain evidence="2">11W110_air</strain>
    </source>
</reference>
<evidence type="ECO:0000313" key="2">
    <source>
        <dbReference type="EMBL" id="CEA09556.1"/>
    </source>
</evidence>
<dbReference type="InterPro" id="IPR016796">
    <property type="entry name" value="UCP021774"/>
</dbReference>
<feature type="domain" description="DUF302" evidence="1">
    <location>
        <begin position="39"/>
        <end position="99"/>
    </location>
</feature>
<dbReference type="AlphaFoldDB" id="A0A078MXJ1"/>
<dbReference type="PATRIC" id="fig|1461584.3.peg.2902"/>
<protein>
    <recommendedName>
        <fullName evidence="1">DUF302 domain-containing protein</fullName>
    </recommendedName>
</protein>
<dbReference type="InterPro" id="IPR035923">
    <property type="entry name" value="TT1751-like_sf"/>
</dbReference>
<dbReference type="InterPro" id="IPR005180">
    <property type="entry name" value="DUF302"/>
</dbReference>
<dbReference type="PANTHER" id="PTHR38342:SF1">
    <property type="entry name" value="SLR5037 PROTEIN"/>
    <property type="match status" value="1"/>
</dbReference>
<organism evidence="2">
    <name type="scientific">Arthrobacter saudimassiliensis</name>
    <dbReference type="NCBI Taxonomy" id="1461584"/>
    <lineage>
        <taxon>Bacteria</taxon>
        <taxon>Bacillati</taxon>
        <taxon>Actinomycetota</taxon>
        <taxon>Actinomycetes</taxon>
        <taxon>Micrococcales</taxon>
        <taxon>Micrococcaceae</taxon>
        <taxon>Arthrobacter</taxon>
    </lineage>
</organism>
<dbReference type="SUPFAM" id="SSF103247">
    <property type="entry name" value="TT1751-like"/>
    <property type="match status" value="1"/>
</dbReference>